<reference evidence="2" key="1">
    <citation type="submission" date="2018-05" db="EMBL/GenBank/DDBJ databases">
        <authorList>
            <person name="Lanie J.A."/>
            <person name="Ng W.-L."/>
            <person name="Kazmierczak K.M."/>
            <person name="Andrzejewski T.M."/>
            <person name="Davidsen T.M."/>
            <person name="Wayne K.J."/>
            <person name="Tettelin H."/>
            <person name="Glass J.I."/>
            <person name="Rusch D."/>
            <person name="Podicherti R."/>
            <person name="Tsui H.-C.T."/>
            <person name="Winkler M.E."/>
        </authorList>
    </citation>
    <scope>NUCLEOTIDE SEQUENCE</scope>
</reference>
<sequence>IMTRYKNKLVYDSNTGEVRDDRRHQSMLEDYWLPRREGGRGTEITTLPPGENLGEMADVDYFQKKLYKSLNVPVSRLEQDAGFQLGRSTEISRDEVKFSRFIERLRNRFNGLFDTCLEKHLILKGIITLNDWRMIQHGIHYEWQTDSHFAELKEAEMLQERLNLLQSMNFADEIIGNFYSKEHVRKRILKQSQEEIEQIDKEIEAEKAAAPAEPEDEFQSFKPKSGKPLKESKIHNLKERISNVG</sequence>
<evidence type="ECO:0000313" key="2">
    <source>
        <dbReference type="EMBL" id="SVD94443.1"/>
    </source>
</evidence>
<gene>
    <name evidence="2" type="ORF">METZ01_LOCUS447297</name>
</gene>
<dbReference type="InterPro" id="IPR010823">
    <property type="entry name" value="Portal_Gp20"/>
</dbReference>
<protein>
    <recommendedName>
        <fullName evidence="3">Portal protein</fullName>
    </recommendedName>
</protein>
<name>A0A382ZGB3_9ZZZZ</name>
<dbReference type="EMBL" id="UINC01183607">
    <property type="protein sequence ID" value="SVD94443.1"/>
    <property type="molecule type" value="Genomic_DNA"/>
</dbReference>
<dbReference type="Pfam" id="PF07230">
    <property type="entry name" value="Portal_T4"/>
    <property type="match status" value="1"/>
</dbReference>
<feature type="region of interest" description="Disordered" evidence="1">
    <location>
        <begin position="207"/>
        <end position="245"/>
    </location>
</feature>
<feature type="compositionally biased region" description="Basic and acidic residues" evidence="1">
    <location>
        <begin position="228"/>
        <end position="245"/>
    </location>
</feature>
<feature type="non-terminal residue" evidence="2">
    <location>
        <position position="1"/>
    </location>
</feature>
<proteinExistence type="predicted"/>
<dbReference type="AlphaFoldDB" id="A0A382ZGB3"/>
<organism evidence="2">
    <name type="scientific">marine metagenome</name>
    <dbReference type="NCBI Taxonomy" id="408172"/>
    <lineage>
        <taxon>unclassified sequences</taxon>
        <taxon>metagenomes</taxon>
        <taxon>ecological metagenomes</taxon>
    </lineage>
</organism>
<evidence type="ECO:0008006" key="3">
    <source>
        <dbReference type="Google" id="ProtNLM"/>
    </source>
</evidence>
<evidence type="ECO:0000256" key="1">
    <source>
        <dbReference type="SAM" id="MobiDB-lite"/>
    </source>
</evidence>
<accession>A0A382ZGB3</accession>